<dbReference type="Proteomes" id="UP000031518">
    <property type="component" value="Unassembled WGS sequence"/>
</dbReference>
<reference evidence="2 3" key="1">
    <citation type="submission" date="2013-12" db="EMBL/GenBank/DDBJ databases">
        <authorList>
            <person name="Stott M."/>
        </authorList>
    </citation>
    <scope>NUCLEOTIDE SEQUENCE [LARGE SCALE GENOMIC DNA]</scope>
    <source>
        <strain evidence="2 3">K22</strain>
    </source>
</reference>
<sequence length="267" mass="29507" precursor="true">MIARRTESIFRRTLCAIALALLSSACGLLAQRPASSPKRRALPYPIVLDYAEDRRERALASWAQLVRSQGINNPPSPELHPITSTIIRLPALTSPLRLPHIGAREEMDEEELREAARRFLSTVTLLLGADPNQLSLISIDKRGEGFRLRYRQVPFTYPLGDGFGVVEIGVRSDGRLIELSSSAIPEAERAQAPLAEIQTELAARIAKTTPDGEQGASIRRLVIYPIARAPRKLELHLAWEAVASDRGAFYIDALTGETLGRRASDER</sequence>
<feature type="chain" id="PRO_5002109921" description="Peptidase propeptide domain-containing protein" evidence="1">
    <location>
        <begin position="31"/>
        <end position="267"/>
    </location>
</feature>
<dbReference type="STRING" id="454194.PYK22_00262"/>
<name>A0A0B6WVF4_9BACT</name>
<keyword evidence="3" id="KW-1185">Reference proteome</keyword>
<gene>
    <name evidence="2" type="ORF">PYK22_00262</name>
</gene>
<keyword evidence="1" id="KW-0732">Signal</keyword>
<feature type="signal peptide" evidence="1">
    <location>
        <begin position="1"/>
        <end position="30"/>
    </location>
</feature>
<organism evidence="2 3">
    <name type="scientific">Pyrinomonas methylaliphatogenes</name>
    <dbReference type="NCBI Taxonomy" id="454194"/>
    <lineage>
        <taxon>Bacteria</taxon>
        <taxon>Pseudomonadati</taxon>
        <taxon>Acidobacteriota</taxon>
        <taxon>Blastocatellia</taxon>
        <taxon>Blastocatellales</taxon>
        <taxon>Pyrinomonadaceae</taxon>
        <taxon>Pyrinomonas</taxon>
    </lineage>
</organism>
<protein>
    <recommendedName>
        <fullName evidence="4">Peptidase propeptide domain-containing protein</fullName>
    </recommendedName>
</protein>
<proteinExistence type="predicted"/>
<dbReference type="EMBL" id="CBXV010000001">
    <property type="protein sequence ID" value="CDM64269.1"/>
    <property type="molecule type" value="Genomic_DNA"/>
</dbReference>
<dbReference type="AlphaFoldDB" id="A0A0B6WVF4"/>
<evidence type="ECO:0008006" key="4">
    <source>
        <dbReference type="Google" id="ProtNLM"/>
    </source>
</evidence>
<evidence type="ECO:0000313" key="2">
    <source>
        <dbReference type="EMBL" id="CDM64269.1"/>
    </source>
</evidence>
<dbReference type="RefSeq" id="WP_041973365.1">
    <property type="nucleotide sequence ID" value="NZ_CBXV010000001.1"/>
</dbReference>
<evidence type="ECO:0000256" key="1">
    <source>
        <dbReference type="SAM" id="SignalP"/>
    </source>
</evidence>
<reference evidence="2 3" key="2">
    <citation type="submission" date="2015-01" db="EMBL/GenBank/DDBJ databases">
        <title>Complete genome sequence of Pyrinomonas methylaliphatogenes type strain K22T.</title>
        <authorList>
            <person name="Lee K.C.Y."/>
            <person name="Power J.F."/>
            <person name="Dunfield P.F."/>
            <person name="Morgan X.C."/>
            <person name="Huttenhower C."/>
            <person name="Stott M.B."/>
        </authorList>
    </citation>
    <scope>NUCLEOTIDE SEQUENCE [LARGE SCALE GENOMIC DNA]</scope>
    <source>
        <strain evidence="2 3">K22</strain>
    </source>
</reference>
<evidence type="ECO:0000313" key="3">
    <source>
        <dbReference type="Proteomes" id="UP000031518"/>
    </source>
</evidence>
<dbReference type="PROSITE" id="PS51257">
    <property type="entry name" value="PROKAR_LIPOPROTEIN"/>
    <property type="match status" value="1"/>
</dbReference>
<accession>A0A0B6WVF4</accession>